<comment type="caution">
    <text evidence="1">The sequence shown here is derived from an EMBL/GenBank/DDBJ whole genome shotgun (WGS) entry which is preliminary data.</text>
</comment>
<accession>M6UFA2</accession>
<protein>
    <submittedName>
        <fullName evidence="1">Uncharacterized protein</fullName>
    </submittedName>
</protein>
<dbReference type="AlphaFoldDB" id="M6UFA2"/>
<dbReference type="EMBL" id="AHOP02000050">
    <property type="protein sequence ID" value="EMO39749.1"/>
    <property type="molecule type" value="Genomic_DNA"/>
</dbReference>
<gene>
    <name evidence="1" type="ORF">LEP1GSC186_3810</name>
</gene>
<reference evidence="1 2" key="1">
    <citation type="submission" date="2013-01" db="EMBL/GenBank/DDBJ databases">
        <authorList>
            <person name="Harkins D.M."/>
            <person name="Durkin A.S."/>
            <person name="Brinkac L.M."/>
            <person name="Haft D.H."/>
            <person name="Selengut J.D."/>
            <person name="Sanka R."/>
            <person name="DePew J."/>
            <person name="Purushe J."/>
            <person name="Matthias M.A."/>
            <person name="Vinetz J.M."/>
            <person name="Sutton G.G."/>
            <person name="Nierman W.C."/>
            <person name="Fouts D.E."/>
        </authorList>
    </citation>
    <scope>NUCLEOTIDE SEQUENCE [LARGE SCALE GENOMIC DNA]</scope>
    <source>
        <strain evidence="1 2">ZUN142</strain>
    </source>
</reference>
<evidence type="ECO:0000313" key="1">
    <source>
        <dbReference type="EMBL" id="EMO39749.1"/>
    </source>
</evidence>
<name>M6UFA2_9LEPT</name>
<sequence length="53" mass="6315">MFYLNDVSINTKAIILSYSNESSENNSQRFYLQIHVKLEITYYTILKLQKDSH</sequence>
<evidence type="ECO:0000313" key="2">
    <source>
        <dbReference type="Proteomes" id="UP000012153"/>
    </source>
</evidence>
<organism evidence="1 2">
    <name type="scientific">Leptospira noguchii serovar Autumnalis str. ZUN142</name>
    <dbReference type="NCBI Taxonomy" id="1085540"/>
    <lineage>
        <taxon>Bacteria</taxon>
        <taxon>Pseudomonadati</taxon>
        <taxon>Spirochaetota</taxon>
        <taxon>Spirochaetia</taxon>
        <taxon>Leptospirales</taxon>
        <taxon>Leptospiraceae</taxon>
        <taxon>Leptospira</taxon>
    </lineage>
</organism>
<proteinExistence type="predicted"/>
<dbReference type="Proteomes" id="UP000012153">
    <property type="component" value="Unassembled WGS sequence"/>
</dbReference>